<feature type="domain" description="Calmodulin-binding" evidence="2">
    <location>
        <begin position="1142"/>
        <end position="1255"/>
    </location>
</feature>
<name>A0ABD1SPY7_9LAMI</name>
<evidence type="ECO:0000313" key="4">
    <source>
        <dbReference type="Proteomes" id="UP001604277"/>
    </source>
</evidence>
<gene>
    <name evidence="3" type="ORF">Fot_35697</name>
</gene>
<feature type="region of interest" description="Disordered" evidence="1">
    <location>
        <begin position="534"/>
        <end position="553"/>
    </location>
</feature>
<evidence type="ECO:0000259" key="2">
    <source>
        <dbReference type="SMART" id="SM01054"/>
    </source>
</evidence>
<dbReference type="Proteomes" id="UP001604277">
    <property type="component" value="Unassembled WGS sequence"/>
</dbReference>
<reference evidence="4" key="1">
    <citation type="submission" date="2024-07" db="EMBL/GenBank/DDBJ databases">
        <title>Two chromosome-level genome assemblies of Korean endemic species Abeliophyllum distichum and Forsythia ovata (Oleaceae).</title>
        <authorList>
            <person name="Jang H."/>
        </authorList>
    </citation>
    <scope>NUCLEOTIDE SEQUENCE [LARGE SCALE GENOMIC DNA]</scope>
</reference>
<feature type="region of interest" description="Disordered" evidence="1">
    <location>
        <begin position="1086"/>
        <end position="1135"/>
    </location>
</feature>
<dbReference type="InterPro" id="IPR012417">
    <property type="entry name" value="CaM-bd_dom_pln"/>
</dbReference>
<feature type="region of interest" description="Disordered" evidence="1">
    <location>
        <begin position="294"/>
        <end position="336"/>
    </location>
</feature>
<feature type="compositionally biased region" description="Basic and acidic residues" evidence="1">
    <location>
        <begin position="975"/>
        <end position="986"/>
    </location>
</feature>
<organism evidence="3 4">
    <name type="scientific">Forsythia ovata</name>
    <dbReference type="NCBI Taxonomy" id="205694"/>
    <lineage>
        <taxon>Eukaryota</taxon>
        <taxon>Viridiplantae</taxon>
        <taxon>Streptophyta</taxon>
        <taxon>Embryophyta</taxon>
        <taxon>Tracheophyta</taxon>
        <taxon>Spermatophyta</taxon>
        <taxon>Magnoliopsida</taxon>
        <taxon>eudicotyledons</taxon>
        <taxon>Gunneridae</taxon>
        <taxon>Pentapetalae</taxon>
        <taxon>asterids</taxon>
        <taxon>lamiids</taxon>
        <taxon>Lamiales</taxon>
        <taxon>Oleaceae</taxon>
        <taxon>Forsythieae</taxon>
        <taxon>Forsythia</taxon>
    </lineage>
</organism>
<protein>
    <submittedName>
        <fullName evidence="3">Calmodulin binding protein PICBP-like</fullName>
    </submittedName>
</protein>
<accession>A0ABD1SPY7</accession>
<feature type="region of interest" description="Disordered" evidence="1">
    <location>
        <begin position="176"/>
        <end position="199"/>
    </location>
</feature>
<evidence type="ECO:0000256" key="1">
    <source>
        <dbReference type="SAM" id="MobiDB-lite"/>
    </source>
</evidence>
<keyword evidence="4" id="KW-1185">Reference proteome</keyword>
<dbReference type="EMBL" id="JBFOLJ010000010">
    <property type="protein sequence ID" value="KAL2501849.1"/>
    <property type="molecule type" value="Genomic_DNA"/>
</dbReference>
<proteinExistence type="predicted"/>
<feature type="region of interest" description="Disordered" evidence="1">
    <location>
        <begin position="40"/>
        <end position="74"/>
    </location>
</feature>
<dbReference type="AlphaFoldDB" id="A0ABD1SPY7"/>
<sequence length="1262" mass="140880">MPVFDMEKTLVRRLSRPHGLMLRLVVCSAYVAKASLMESCDSSPDFSRATSNSDAKKEDSPGGSECDETISLSSSTLGSSVNGLSELYRDTGIKNRTNKKKTLKNFRNLKTFRRRARSRTVDQISMDVSNDVVTPQLKSSLEVLDEMPHYMQATSSSKVKKANFQESLQNSEFCFDNSDRSSSHSSQSNVASPSVGSLQTSSTALNLRNVKILIKKTSFKPERSSLKYSQVSQDVHVDRATCSSTLKDSKFAKRVELVPGEIEVCRYHHCSLHGHGDETHDPVPPQKRFLYKRRRSLKKQKSMKPKSKARPVNKSSSDKKKDLQKGQMISNVQPLVQGESDSIPASYVNNKGHRHAIEVQMSETPCLSASNVVDSGTEISTKPKTQLFGDGYSGIQESDLVEIAFGETSFPEESYRDSLNRVSDYLTQERILCSKCSCIKTEPNESKTADVDLPRRQVSDSNLGNGYNHQNGAADFSDTYASSISLNLDEQFGAHNKRTATSNGAECDFKASSIGNALTPDHFDDVTESNSVMSSASDVQNPKYGNPESEGEFTTEVMPIGDSESSEVMHVKNSEVNTRLREQNKTQFSKVRHISMWHMIHQHMAESMAAGSENKPLQDVDGSNILPAKESSALSRDFSDSNMGILNNNCETQDIEVRKLFAVKLVREAIEKILLPEVQDQTSDDQSITSDSAHEQELFEKNQDEGGILMCSTSTGYVQESSSECELDKREGNAPADLKVVGLTNTDISAQEMVQTDKKFGSKSEKKAPKHWSNLKKWILLQRFIKELEKVRKFNPRNPQHLPLKPDLESEKVNLRPQTVDERKKAEEWMLDYALRQAVSQLAPTQKRKVSLLVKAFETVVTPNEENSQKFSGITNEVDESVPKENGTDKEAQEIVQEDTVPTGNFLPTIGDIEAKDPDYGSGESKNLILDGNGLSNEVTISSAVHCDTLELETKVRGEADQDAVPELGGFQEGTKSDCKESETKNKSHNIQLERQNYVRMWHSIYQHVVSGIAAKVGSQLLDGTDDDEVENCNELPEISNGDYFPKSVDDGLGKENHVSSHLNSAFTKTDAVKLVQEAVDEILLPEIQDDSSDTQSFTSDFSPDQEISENNRSEVEEQNTLKASNLNQENETKDTIHEGGISLFQEFRKVKSPKTPEPLKSKNWSKLKKLILLKRSIKALEKARKLNPLPPRQFSVMPDPEQEKADLRNQMMDERKKAEQWMLDYAVQHIVTKLTPARKRKVAMLVEAFEAVVPLPDLLTP</sequence>
<feature type="compositionally biased region" description="Low complexity" evidence="1">
    <location>
        <begin position="183"/>
        <end position="197"/>
    </location>
</feature>
<feature type="domain" description="Calmodulin-binding" evidence="2">
    <location>
        <begin position="748"/>
        <end position="862"/>
    </location>
</feature>
<dbReference type="PANTHER" id="PTHR33923">
    <property type="entry name" value="CALMODULIN-BINDING PROTEIN-RELATED"/>
    <property type="match status" value="1"/>
</dbReference>
<dbReference type="InterPro" id="IPR044681">
    <property type="entry name" value="PICBP-like"/>
</dbReference>
<feature type="compositionally biased region" description="Polar residues" evidence="1">
    <location>
        <begin position="1119"/>
        <end position="1130"/>
    </location>
</feature>
<feature type="region of interest" description="Disordered" evidence="1">
    <location>
        <begin position="966"/>
        <end position="987"/>
    </location>
</feature>
<evidence type="ECO:0000313" key="3">
    <source>
        <dbReference type="EMBL" id="KAL2501849.1"/>
    </source>
</evidence>
<dbReference type="SMART" id="SM01054">
    <property type="entry name" value="CaM_binding"/>
    <property type="match status" value="2"/>
</dbReference>
<dbReference type="Pfam" id="PF07839">
    <property type="entry name" value="CaM_binding"/>
    <property type="match status" value="2"/>
</dbReference>
<dbReference type="PANTHER" id="PTHR33923:SF3">
    <property type="entry name" value="CALMODULIN BINDING PROTEIN PICBP"/>
    <property type="match status" value="1"/>
</dbReference>
<feature type="compositionally biased region" description="Low complexity" evidence="1">
    <location>
        <begin position="1094"/>
        <end position="1103"/>
    </location>
</feature>
<comment type="caution">
    <text evidence="3">The sequence shown here is derived from an EMBL/GenBank/DDBJ whole genome shotgun (WGS) entry which is preliminary data.</text>
</comment>
<feature type="compositionally biased region" description="Polar residues" evidence="1">
    <location>
        <begin position="40"/>
        <end position="53"/>
    </location>
</feature>
<feature type="compositionally biased region" description="Basic residues" evidence="1">
    <location>
        <begin position="294"/>
        <end position="311"/>
    </location>
</feature>